<dbReference type="GO" id="GO:0003723">
    <property type="term" value="F:RNA binding"/>
    <property type="evidence" value="ECO:0007669"/>
    <property type="project" value="TreeGrafter"/>
</dbReference>
<dbReference type="InterPro" id="IPR045209">
    <property type="entry name" value="Rrp5"/>
</dbReference>
<dbReference type="SMART" id="SM00316">
    <property type="entry name" value="S1"/>
    <property type="match status" value="2"/>
</dbReference>
<dbReference type="PANTHER" id="PTHR23270">
    <property type="entry name" value="PROGRAMMED CELL DEATH PROTEIN 11 PRE-RRNA PROCESSING PROTEIN RRP5"/>
    <property type="match status" value="1"/>
</dbReference>
<protein>
    <recommendedName>
        <fullName evidence="5">S1 motif domain-containing protein</fullName>
    </recommendedName>
</protein>
<proteinExistence type="predicted"/>
<reference evidence="6 7" key="1">
    <citation type="journal article" date="2017" name="Mycologia">
        <title>Bifiguratus adelaidae, gen. et sp. nov., a new member of Mucoromycotina in endophytic and soil-dwelling habitats.</title>
        <authorList>
            <person name="Torres-Cruz T.J."/>
            <person name="Billingsley Tobias T.L."/>
            <person name="Almatruk M."/>
            <person name="Hesse C."/>
            <person name="Kuske C.R."/>
            <person name="Desiro A."/>
            <person name="Benucci G.M."/>
            <person name="Bonito G."/>
            <person name="Stajich J.E."/>
            <person name="Dunlap C."/>
            <person name="Arnold A.E."/>
            <person name="Porras-Alfaro A."/>
        </authorList>
    </citation>
    <scope>NUCLEOTIDE SEQUENCE [LARGE SCALE GENOMIC DNA]</scope>
    <source>
        <strain evidence="6 7">AZ0501</strain>
    </source>
</reference>
<dbReference type="GO" id="GO:0006364">
    <property type="term" value="P:rRNA processing"/>
    <property type="evidence" value="ECO:0007669"/>
    <property type="project" value="InterPro"/>
</dbReference>
<accession>A0A261Y6J6</accession>
<dbReference type="OrthoDB" id="412781at2759"/>
<comment type="subcellular location">
    <subcellularLocation>
        <location evidence="1">Nucleus</location>
    </subcellularLocation>
</comment>
<evidence type="ECO:0000313" key="7">
    <source>
        <dbReference type="Proteomes" id="UP000242875"/>
    </source>
</evidence>
<evidence type="ECO:0000256" key="3">
    <source>
        <dbReference type="ARBA" id="ARBA00023242"/>
    </source>
</evidence>
<evidence type="ECO:0000259" key="5">
    <source>
        <dbReference type="PROSITE" id="PS50126"/>
    </source>
</evidence>
<evidence type="ECO:0000256" key="1">
    <source>
        <dbReference type="ARBA" id="ARBA00004123"/>
    </source>
</evidence>
<dbReference type="FunFam" id="2.40.50.140:FF:000148">
    <property type="entry name" value="protein RRP5 homolog isoform X1"/>
    <property type="match status" value="1"/>
</dbReference>
<gene>
    <name evidence="6" type="ORF">BZG36_00854</name>
</gene>
<evidence type="ECO:0000256" key="2">
    <source>
        <dbReference type="ARBA" id="ARBA00022737"/>
    </source>
</evidence>
<dbReference type="InterPro" id="IPR057302">
    <property type="entry name" value="Rrp5_S1"/>
</dbReference>
<dbReference type="Gene3D" id="2.40.50.140">
    <property type="entry name" value="Nucleic acid-binding proteins"/>
    <property type="match status" value="3"/>
</dbReference>
<evidence type="ECO:0000256" key="4">
    <source>
        <dbReference type="SAM" id="MobiDB-lite"/>
    </source>
</evidence>
<dbReference type="PROSITE" id="PS50126">
    <property type="entry name" value="S1"/>
    <property type="match status" value="2"/>
</dbReference>
<dbReference type="EMBL" id="MVBO01000005">
    <property type="protein sequence ID" value="OZJ06201.1"/>
    <property type="molecule type" value="Genomic_DNA"/>
</dbReference>
<dbReference type="GO" id="GO:0032040">
    <property type="term" value="C:small-subunit processome"/>
    <property type="evidence" value="ECO:0007669"/>
    <property type="project" value="TreeGrafter"/>
</dbReference>
<dbReference type="InterPro" id="IPR048059">
    <property type="entry name" value="Rrp5_S1_rpt_hs1_sc1"/>
</dbReference>
<feature type="region of interest" description="Disordered" evidence="4">
    <location>
        <begin position="1"/>
        <end position="102"/>
    </location>
</feature>
<dbReference type="AlphaFoldDB" id="A0A261Y6J6"/>
<feature type="domain" description="S1 motif" evidence="5">
    <location>
        <begin position="335"/>
        <end position="409"/>
    </location>
</feature>
<feature type="compositionally biased region" description="Basic and acidic residues" evidence="4">
    <location>
        <begin position="46"/>
        <end position="58"/>
    </location>
</feature>
<feature type="compositionally biased region" description="Basic and acidic residues" evidence="4">
    <location>
        <begin position="23"/>
        <end position="33"/>
    </location>
</feature>
<sequence>MAEPKRKGKHAHKKQENGQVNEADSHVTREEVNFPRGGGSSLTPLEYRDTVKEAERELFSTQGAGTEPAKKKRKKDKQDKGEKKHKKSKVEEDDSGDPKHKSVKVEPLSFKRLTVGTTILGCISSIHDLDMAVSLPNHLTGYVAITEISDKISKLVEKAAAADEDEDMEDEDQDMDSETALPDLKALFHVGQWVRCIILELDDGKKGGGAMDKEQKSKKRIELSLKPNLVNNGVAAKDLIPGMTLSATVVSVEDHGYLLSTGIDKLSGFLNHKDAKSYIDEFNHGKPLMEGALLDISIKSVAENERTFSCVANPQLVRKAMTETPVSNINSLIPGNLVQGIVTATSAKGLSVQFMGFFDAVIDRDHCGLDVMLGIQSPEDAYAIGSKVKARIIYCALNTSPKRIGLALSSHIVDMIAPGGKKWQKKNITAA</sequence>
<dbReference type="InterPro" id="IPR012340">
    <property type="entry name" value="NA-bd_OB-fold"/>
</dbReference>
<organism evidence="6 7">
    <name type="scientific">Bifiguratus adelaidae</name>
    <dbReference type="NCBI Taxonomy" id="1938954"/>
    <lineage>
        <taxon>Eukaryota</taxon>
        <taxon>Fungi</taxon>
        <taxon>Fungi incertae sedis</taxon>
        <taxon>Mucoromycota</taxon>
        <taxon>Mucoromycotina</taxon>
        <taxon>Endogonomycetes</taxon>
        <taxon>Endogonales</taxon>
        <taxon>Endogonales incertae sedis</taxon>
        <taxon>Bifiguratus</taxon>
    </lineage>
</organism>
<comment type="caution">
    <text evidence="6">The sequence shown here is derived from an EMBL/GenBank/DDBJ whole genome shotgun (WGS) entry which is preliminary data.</text>
</comment>
<dbReference type="CDD" id="cd05693">
    <property type="entry name" value="S1_Rrp5_repeat_hs1_sc1"/>
    <property type="match status" value="1"/>
</dbReference>
<keyword evidence="3" id="KW-0539">Nucleus</keyword>
<feature type="non-terminal residue" evidence="6">
    <location>
        <position position="431"/>
    </location>
</feature>
<feature type="compositionally biased region" description="Basic residues" evidence="4">
    <location>
        <begin position="1"/>
        <end position="13"/>
    </location>
</feature>
<keyword evidence="7" id="KW-1185">Reference proteome</keyword>
<dbReference type="FunFam" id="2.40.50.140:FF:000200">
    <property type="entry name" value="Programmed cell death 11"/>
    <property type="match status" value="1"/>
</dbReference>
<keyword evidence="2" id="KW-0677">Repeat</keyword>
<name>A0A261Y6J6_9FUNG</name>
<dbReference type="InterPro" id="IPR003029">
    <property type="entry name" value="S1_domain"/>
</dbReference>
<evidence type="ECO:0000313" key="6">
    <source>
        <dbReference type="EMBL" id="OZJ06201.1"/>
    </source>
</evidence>
<dbReference type="Proteomes" id="UP000242875">
    <property type="component" value="Unassembled WGS sequence"/>
</dbReference>
<dbReference type="SUPFAM" id="SSF50249">
    <property type="entry name" value="Nucleic acid-binding proteins"/>
    <property type="match status" value="3"/>
</dbReference>
<dbReference type="Pfam" id="PF23459">
    <property type="entry name" value="S1_RRP5"/>
    <property type="match status" value="1"/>
</dbReference>
<dbReference type="PANTHER" id="PTHR23270:SF10">
    <property type="entry name" value="PROTEIN RRP5 HOMOLOG"/>
    <property type="match status" value="1"/>
</dbReference>
<feature type="domain" description="S1 motif" evidence="5">
    <location>
        <begin position="116"/>
        <end position="226"/>
    </location>
</feature>